<sequence>MAPVTLGPMSETPASSTGGSWWSWATLAMVIVGVCGAVLLAALNHPHRAVLLLVATLEGLAVARLVIPGRPWFSSRSKWMDVTFFGGVGLLIWYFAPYTATVGIVSSTALPL</sequence>
<reference evidence="2 3" key="1">
    <citation type="submission" date="2013-03" db="EMBL/GenBank/DDBJ databases">
        <title>Reference genome for the Human Microbiome Project.</title>
        <authorList>
            <person name="Aqrawi P."/>
            <person name="Ayvaz T."/>
            <person name="Bess C."/>
            <person name="Blankenburg K."/>
            <person name="Coyle M."/>
            <person name="Deng J."/>
            <person name="Forbes L."/>
            <person name="Fowler G."/>
            <person name="Francisco L."/>
            <person name="Fu Q."/>
            <person name="Gibbs R."/>
            <person name="Gross S."/>
            <person name="Gubbala S."/>
            <person name="Hale W."/>
            <person name="Hemphill L."/>
            <person name="Highlander S."/>
            <person name="Hirani K."/>
            <person name="Jackson L."/>
            <person name="Jakkamsetti A."/>
            <person name="Javaid M."/>
            <person name="Jayaseelan J.C."/>
            <person name="Jiang H."/>
            <person name="Joshi V."/>
            <person name="Korchina V."/>
            <person name="Kovar C."/>
            <person name="Lara F."/>
            <person name="Lee S."/>
            <person name="Liu Y."/>
            <person name="Mata R."/>
            <person name="Mathew T."/>
            <person name="Munidasa M."/>
            <person name="Muzny D."/>
            <person name="Nazareth L."/>
            <person name="Ngo R."/>
            <person name="Nguyen L."/>
            <person name="Nguyen N."/>
            <person name="Okwuonu G."/>
            <person name="Ongeri F."/>
            <person name="Palculict T."/>
            <person name="Patil S."/>
            <person name="Petrosino J."/>
            <person name="Pham C."/>
            <person name="Pham P."/>
            <person name="Pu L.-L."/>
            <person name="Qin X."/>
            <person name="Qu J."/>
            <person name="Reid J."/>
            <person name="Ross M."/>
            <person name="Ruth R."/>
            <person name="Saada N."/>
            <person name="San Lucas F."/>
            <person name="Santibanez J."/>
            <person name="Shang Y."/>
            <person name="Simmons D."/>
            <person name="Song X.-Z."/>
            <person name="Tang L.-Y."/>
            <person name="Thornton R."/>
            <person name="Warren J."/>
            <person name="Weissenberger G."/>
            <person name="Wilczek-Boney K."/>
            <person name="Worley K."/>
            <person name="Youmans B."/>
            <person name="Zhang J."/>
            <person name="Zhang L."/>
            <person name="Zhao Z."/>
            <person name="Zhou C."/>
            <person name="Zhu D."/>
            <person name="Zhu Y."/>
        </authorList>
    </citation>
    <scope>NUCLEOTIDE SEQUENCE [LARGE SCALE GENOMIC DNA]</scope>
    <source>
        <strain evidence="2 3">F0333</strain>
    </source>
</reference>
<evidence type="ECO:0008006" key="4">
    <source>
        <dbReference type="Google" id="ProtNLM"/>
    </source>
</evidence>
<protein>
    <recommendedName>
        <fullName evidence="4">DUF3017 domain-containing protein</fullName>
    </recommendedName>
</protein>
<dbReference type="PATRIC" id="fig|888050.3.peg.399"/>
<keyword evidence="1" id="KW-1133">Transmembrane helix</keyword>
<dbReference type="EMBL" id="AQHZ01000007">
    <property type="protein sequence ID" value="ENO18741.1"/>
    <property type="molecule type" value="Genomic_DNA"/>
</dbReference>
<proteinExistence type="predicted"/>
<keyword evidence="1" id="KW-0812">Transmembrane</keyword>
<keyword evidence="1" id="KW-0472">Membrane</keyword>
<dbReference type="HOGENOM" id="CLU_171569_0_0_11"/>
<feature type="transmembrane region" description="Helical" evidence="1">
    <location>
        <begin position="21"/>
        <end position="43"/>
    </location>
</feature>
<name>N6X4X3_9ACTO</name>
<evidence type="ECO:0000256" key="1">
    <source>
        <dbReference type="SAM" id="Phobius"/>
    </source>
</evidence>
<dbReference type="Pfam" id="PF11222">
    <property type="entry name" value="DUF3017"/>
    <property type="match status" value="1"/>
</dbReference>
<organism evidence="2 3">
    <name type="scientific">Schaalia cardiffensis F0333</name>
    <dbReference type="NCBI Taxonomy" id="888050"/>
    <lineage>
        <taxon>Bacteria</taxon>
        <taxon>Bacillati</taxon>
        <taxon>Actinomycetota</taxon>
        <taxon>Actinomycetes</taxon>
        <taxon>Actinomycetales</taxon>
        <taxon>Actinomycetaceae</taxon>
        <taxon>Schaalia</taxon>
    </lineage>
</organism>
<dbReference type="Proteomes" id="UP000013015">
    <property type="component" value="Unassembled WGS sequence"/>
</dbReference>
<feature type="transmembrane region" description="Helical" evidence="1">
    <location>
        <begin position="49"/>
        <end position="67"/>
    </location>
</feature>
<comment type="caution">
    <text evidence="2">The sequence shown here is derived from an EMBL/GenBank/DDBJ whole genome shotgun (WGS) entry which is preliminary data.</text>
</comment>
<dbReference type="InterPro" id="IPR021385">
    <property type="entry name" value="DUF3017"/>
</dbReference>
<feature type="transmembrane region" description="Helical" evidence="1">
    <location>
        <begin position="79"/>
        <end position="96"/>
    </location>
</feature>
<evidence type="ECO:0000313" key="3">
    <source>
        <dbReference type="Proteomes" id="UP000013015"/>
    </source>
</evidence>
<keyword evidence="3" id="KW-1185">Reference proteome</keyword>
<evidence type="ECO:0000313" key="2">
    <source>
        <dbReference type="EMBL" id="ENO18741.1"/>
    </source>
</evidence>
<dbReference type="AlphaFoldDB" id="N6X4X3"/>
<accession>N6X4X3</accession>
<dbReference type="eggNOG" id="ENOG5031HJ3">
    <property type="taxonomic scope" value="Bacteria"/>
</dbReference>
<gene>
    <name evidence="2" type="ORF">HMPREF9004_0411</name>
</gene>